<comment type="caution">
    <text evidence="2">The sequence shown here is derived from an EMBL/GenBank/DDBJ whole genome shotgun (WGS) entry which is preliminary data.</text>
</comment>
<evidence type="ECO:0000256" key="1">
    <source>
        <dbReference type="SAM" id="MobiDB-lite"/>
    </source>
</evidence>
<accession>A0A6L9QT79</accession>
<protein>
    <submittedName>
        <fullName evidence="2">Uncharacterized protein</fullName>
    </submittedName>
</protein>
<organism evidence="2 3">
    <name type="scientific">Actinomadura bangladeshensis</name>
    <dbReference type="NCBI Taxonomy" id="453573"/>
    <lineage>
        <taxon>Bacteria</taxon>
        <taxon>Bacillati</taxon>
        <taxon>Actinomycetota</taxon>
        <taxon>Actinomycetes</taxon>
        <taxon>Streptosporangiales</taxon>
        <taxon>Thermomonosporaceae</taxon>
        <taxon>Actinomadura</taxon>
    </lineage>
</organism>
<evidence type="ECO:0000313" key="2">
    <source>
        <dbReference type="EMBL" id="NEA28710.1"/>
    </source>
</evidence>
<evidence type="ECO:0000313" key="3">
    <source>
        <dbReference type="Proteomes" id="UP000475532"/>
    </source>
</evidence>
<dbReference type="AlphaFoldDB" id="A0A6L9QT79"/>
<dbReference type="EMBL" id="JAAGLI010001086">
    <property type="protein sequence ID" value="NEA28710.1"/>
    <property type="molecule type" value="Genomic_DNA"/>
</dbReference>
<dbReference type="Proteomes" id="UP000475532">
    <property type="component" value="Unassembled WGS sequence"/>
</dbReference>
<dbReference type="RefSeq" id="WP_163063202.1">
    <property type="nucleotide sequence ID" value="NZ_JAAGLI010001086.1"/>
</dbReference>
<proteinExistence type="predicted"/>
<feature type="compositionally biased region" description="Acidic residues" evidence="1">
    <location>
        <begin position="115"/>
        <end position="130"/>
    </location>
</feature>
<sequence length="222" mass="24774">MSMKLLPVDGAWVDAMISLANSPWTRQAVERLFVDRGWIQADDAGTARVPWQTGGEVWPQLDLPMASGPLPDDSDETGWRLDLGAPPPDEEADEVDRHSFVAFPFALLWPPLTTEEPDDEDDEDDEDDLQEDYSAEWVRYPDAGPAEFEAEFHRVRALIEDRIGPPTRTVGDITIGWTRAIWDRGTMALTLSIEDDIATYSFYDHIALGIWPTAAAAGTEDT</sequence>
<feature type="region of interest" description="Disordered" evidence="1">
    <location>
        <begin position="111"/>
        <end position="130"/>
    </location>
</feature>
<name>A0A6L9QT79_9ACTN</name>
<reference evidence="2 3" key="1">
    <citation type="submission" date="2020-01" db="EMBL/GenBank/DDBJ databases">
        <title>Insect and environment-associated Actinomycetes.</title>
        <authorList>
            <person name="Currrie C."/>
            <person name="Chevrette M."/>
            <person name="Carlson C."/>
            <person name="Stubbendieck R."/>
            <person name="Wendt-Pienkowski E."/>
        </authorList>
    </citation>
    <scope>NUCLEOTIDE SEQUENCE [LARGE SCALE GENOMIC DNA]</scope>
    <source>
        <strain evidence="2 3">SID10258</strain>
    </source>
</reference>
<gene>
    <name evidence="2" type="ORF">G3I70_40375</name>
</gene>